<dbReference type="PANTHER" id="PTHR10044:SF139">
    <property type="entry name" value="DEATH-ASSOCIATED INHIBITOR OF APOPTOSIS 2"/>
    <property type="match status" value="1"/>
</dbReference>
<dbReference type="Proteomes" id="UP000828390">
    <property type="component" value="Unassembled WGS sequence"/>
</dbReference>
<evidence type="ECO:0000313" key="2">
    <source>
        <dbReference type="Proteomes" id="UP000828390"/>
    </source>
</evidence>
<sequence length="418" mass="47728">MPRLEELSPCYPQYSSPSDRLKTFWAWPYRKPSNDECVNAGFFFKGPGDLVRCFCCGIGLKDFTESDNPLHEHIKHSSTCPYLKLLYASQEPKLIHIPSVDQVVLHPQYTELKRNQVNVKPYRHPDKSTIDKRLETFQNANFQSVISPEQLADAGLYYTGEGDLVRCLPAMEDCVTGKCTMIPGQRTAGGIHPQQQNQLTETSNQQYRYPVQSETEARLETFDNFQIRFPINVDDLAQAGLFYTGVRDYVRCFACGLGLRNWKDDSDPLIEHIKWSTTCIFLTDLIGEYATSNLFQKAVTEESVVTFRNTQTNEDDPRLELNGEAQGPGDAICDVIRCTQTGEKTLLHDSIESMSQINAIIAENIHLKEMITCQAFYYRVNTGFCANDVHQIKRHVQSAKRKLKTCFQLYSCHLKDIF</sequence>
<dbReference type="PANTHER" id="PTHR10044">
    <property type="entry name" value="INHIBITOR OF APOPTOSIS"/>
    <property type="match status" value="1"/>
</dbReference>
<dbReference type="SUPFAM" id="SSF57924">
    <property type="entry name" value="Inhibitor of apoptosis (IAP) repeat"/>
    <property type="match status" value="3"/>
</dbReference>
<dbReference type="AlphaFoldDB" id="A0A9D4CRU2"/>
<dbReference type="InterPro" id="IPR001370">
    <property type="entry name" value="BIR_rpt"/>
</dbReference>
<keyword evidence="2" id="KW-1185">Reference proteome</keyword>
<comment type="caution">
    <text evidence="1">The sequence shown here is derived from an EMBL/GenBank/DDBJ whole genome shotgun (WGS) entry which is preliminary data.</text>
</comment>
<protein>
    <submittedName>
        <fullName evidence="1">Uncharacterized protein</fullName>
    </submittedName>
</protein>
<reference evidence="1" key="2">
    <citation type="submission" date="2020-11" db="EMBL/GenBank/DDBJ databases">
        <authorList>
            <person name="McCartney M.A."/>
            <person name="Auch B."/>
            <person name="Kono T."/>
            <person name="Mallez S."/>
            <person name="Becker A."/>
            <person name="Gohl D.M."/>
            <person name="Silverstein K.A.T."/>
            <person name="Koren S."/>
            <person name="Bechman K.B."/>
            <person name="Herman A."/>
            <person name="Abrahante J.E."/>
            <person name="Garbe J."/>
        </authorList>
    </citation>
    <scope>NUCLEOTIDE SEQUENCE</scope>
    <source>
        <strain evidence="1">Duluth1</strain>
        <tissue evidence="1">Whole animal</tissue>
    </source>
</reference>
<gene>
    <name evidence="1" type="ORF">DPMN_055058</name>
</gene>
<name>A0A9D4CRU2_DREPO</name>
<dbReference type="GO" id="GO:0051726">
    <property type="term" value="P:regulation of cell cycle"/>
    <property type="evidence" value="ECO:0007669"/>
    <property type="project" value="TreeGrafter"/>
</dbReference>
<dbReference type="PROSITE" id="PS50143">
    <property type="entry name" value="BIR_REPEAT_2"/>
    <property type="match status" value="3"/>
</dbReference>
<dbReference type="SMART" id="SM00238">
    <property type="entry name" value="BIR"/>
    <property type="match status" value="3"/>
</dbReference>
<dbReference type="Pfam" id="PF00653">
    <property type="entry name" value="BIR"/>
    <property type="match status" value="3"/>
</dbReference>
<dbReference type="CDD" id="cd00022">
    <property type="entry name" value="BIR"/>
    <property type="match status" value="2"/>
</dbReference>
<organism evidence="1 2">
    <name type="scientific">Dreissena polymorpha</name>
    <name type="common">Zebra mussel</name>
    <name type="synonym">Mytilus polymorpha</name>
    <dbReference type="NCBI Taxonomy" id="45954"/>
    <lineage>
        <taxon>Eukaryota</taxon>
        <taxon>Metazoa</taxon>
        <taxon>Spiralia</taxon>
        <taxon>Lophotrochozoa</taxon>
        <taxon>Mollusca</taxon>
        <taxon>Bivalvia</taxon>
        <taxon>Autobranchia</taxon>
        <taxon>Heteroconchia</taxon>
        <taxon>Euheterodonta</taxon>
        <taxon>Imparidentia</taxon>
        <taxon>Neoheterodontei</taxon>
        <taxon>Myida</taxon>
        <taxon>Dreissenoidea</taxon>
        <taxon>Dreissenidae</taxon>
        <taxon>Dreissena</taxon>
    </lineage>
</organism>
<proteinExistence type="predicted"/>
<dbReference type="GO" id="GO:0005634">
    <property type="term" value="C:nucleus"/>
    <property type="evidence" value="ECO:0007669"/>
    <property type="project" value="TreeGrafter"/>
</dbReference>
<dbReference type="Gene3D" id="1.10.1170.10">
    <property type="entry name" value="Inhibitor Of Apoptosis Protein (2mihbC-IAP-1), Chain A"/>
    <property type="match status" value="3"/>
</dbReference>
<reference evidence="1" key="1">
    <citation type="journal article" date="2019" name="bioRxiv">
        <title>The Genome of the Zebra Mussel, Dreissena polymorpha: A Resource for Invasive Species Research.</title>
        <authorList>
            <person name="McCartney M.A."/>
            <person name="Auch B."/>
            <person name="Kono T."/>
            <person name="Mallez S."/>
            <person name="Zhang Y."/>
            <person name="Obille A."/>
            <person name="Becker A."/>
            <person name="Abrahante J.E."/>
            <person name="Garbe J."/>
            <person name="Badalamenti J.P."/>
            <person name="Herman A."/>
            <person name="Mangelson H."/>
            <person name="Liachko I."/>
            <person name="Sullivan S."/>
            <person name="Sone E.D."/>
            <person name="Koren S."/>
            <person name="Silverstein K.A.T."/>
            <person name="Beckman K.B."/>
            <person name="Gohl D.M."/>
        </authorList>
    </citation>
    <scope>NUCLEOTIDE SEQUENCE</scope>
    <source>
        <strain evidence="1">Duluth1</strain>
        <tissue evidence="1">Whole animal</tissue>
    </source>
</reference>
<dbReference type="GO" id="GO:0005737">
    <property type="term" value="C:cytoplasm"/>
    <property type="evidence" value="ECO:0007669"/>
    <property type="project" value="TreeGrafter"/>
</dbReference>
<dbReference type="InterPro" id="IPR050784">
    <property type="entry name" value="IAP"/>
</dbReference>
<accession>A0A9D4CRU2</accession>
<dbReference type="EMBL" id="JAIWYP010000012">
    <property type="protein sequence ID" value="KAH3729095.1"/>
    <property type="molecule type" value="Genomic_DNA"/>
</dbReference>
<evidence type="ECO:0000313" key="1">
    <source>
        <dbReference type="EMBL" id="KAH3729095.1"/>
    </source>
</evidence>